<proteinExistence type="predicted"/>
<dbReference type="InterPro" id="IPR009288">
    <property type="entry name" value="AIG2-like_dom"/>
</dbReference>
<dbReference type="RefSeq" id="WP_052218243.1">
    <property type="nucleotide sequence ID" value="NZ_LGTE01000014.1"/>
</dbReference>
<dbReference type="PATRIC" id="fig|281456.6.peg.2155"/>
<dbReference type="Pfam" id="PF06094">
    <property type="entry name" value="GGACT"/>
    <property type="match status" value="1"/>
</dbReference>
<evidence type="ECO:0000313" key="2">
    <source>
        <dbReference type="EMBL" id="KNZ69257.1"/>
    </source>
</evidence>
<evidence type="ECO:0000259" key="1">
    <source>
        <dbReference type="Pfam" id="PF06094"/>
    </source>
</evidence>
<comment type="caution">
    <text evidence="2">The sequence shown here is derived from an EMBL/GenBank/DDBJ whole genome shotgun (WGS) entry which is preliminary data.</text>
</comment>
<dbReference type="Gene3D" id="3.10.490.10">
    <property type="entry name" value="Gamma-glutamyl cyclotransferase-like"/>
    <property type="match status" value="1"/>
</dbReference>
<sequence length="141" mass="16304">MYLNNLFVYGTLLPGLENHEKFIKKYRPEVYKASAKGTMYYIPEDNYPVVLDEGDGEIKGVLFVTRELPVILPELDEIEKFTGVESQSHLIREIRDVKNLETGEVVKAHMFLWPPSKADWLKKNGAVIKDGDWKRFLGNME</sequence>
<keyword evidence="3" id="KW-1185">Reference proteome</keyword>
<dbReference type="InterPro" id="IPR036568">
    <property type="entry name" value="GGCT-like_sf"/>
</dbReference>
<feature type="domain" description="Gamma-glutamylcyclotransferase AIG2-like" evidence="1">
    <location>
        <begin position="6"/>
        <end position="135"/>
    </location>
</feature>
<dbReference type="AlphaFoldDB" id="A0A0L6W102"/>
<reference evidence="3" key="1">
    <citation type="submission" date="2015-07" db="EMBL/GenBank/DDBJ databases">
        <title>Complete Genome of Thermincola ferriacetica strain Z-0001T.</title>
        <authorList>
            <person name="Lusk B."/>
            <person name="Badalamenti J.P."/>
            <person name="Parameswaran P."/>
            <person name="Bond D.R."/>
            <person name="Torres C.I."/>
        </authorList>
    </citation>
    <scope>NUCLEOTIDE SEQUENCE [LARGE SCALE GENOMIC DNA]</scope>
    <source>
        <strain evidence="3">Z-0001</strain>
    </source>
</reference>
<dbReference type="Proteomes" id="UP000037175">
    <property type="component" value="Unassembled WGS sequence"/>
</dbReference>
<organism evidence="2 3">
    <name type="scientific">Thermincola ferriacetica</name>
    <dbReference type="NCBI Taxonomy" id="281456"/>
    <lineage>
        <taxon>Bacteria</taxon>
        <taxon>Bacillati</taxon>
        <taxon>Bacillota</taxon>
        <taxon>Clostridia</taxon>
        <taxon>Eubacteriales</taxon>
        <taxon>Thermincolaceae</taxon>
        <taxon>Thermincola</taxon>
    </lineage>
</organism>
<dbReference type="SUPFAM" id="SSF110857">
    <property type="entry name" value="Gamma-glutamyl cyclotransferase-like"/>
    <property type="match status" value="1"/>
</dbReference>
<dbReference type="CDD" id="cd06661">
    <property type="entry name" value="GGCT_like"/>
    <property type="match status" value="1"/>
</dbReference>
<gene>
    <name evidence="2" type="ORF">Tfer_2053</name>
</gene>
<accession>A0A0L6W102</accession>
<dbReference type="InterPro" id="IPR013024">
    <property type="entry name" value="GGCT-like"/>
</dbReference>
<dbReference type="EMBL" id="LGTE01000014">
    <property type="protein sequence ID" value="KNZ69257.1"/>
    <property type="molecule type" value="Genomic_DNA"/>
</dbReference>
<evidence type="ECO:0000313" key="3">
    <source>
        <dbReference type="Proteomes" id="UP000037175"/>
    </source>
</evidence>
<name>A0A0L6W102_9FIRM</name>
<protein>
    <submittedName>
        <fullName evidence="2">AIG2 family protein</fullName>
    </submittedName>
</protein>